<dbReference type="RefSeq" id="WP_259053247.1">
    <property type="nucleotide sequence ID" value="NZ_JANUCT010000001.1"/>
</dbReference>
<evidence type="ECO:0000313" key="3">
    <source>
        <dbReference type="Proteomes" id="UP001204445"/>
    </source>
</evidence>
<dbReference type="Proteomes" id="UP001204445">
    <property type="component" value="Unassembled WGS sequence"/>
</dbReference>
<proteinExistence type="predicted"/>
<dbReference type="AlphaFoldDB" id="A0AAE3L073"/>
<reference evidence="2" key="1">
    <citation type="submission" date="2022-08" db="EMBL/GenBank/DDBJ databases">
        <title>Genomic Encyclopedia of Type Strains, Phase III (KMG-III): the genomes of soil and plant-associated and newly described type strains.</title>
        <authorList>
            <person name="Whitman W."/>
        </authorList>
    </citation>
    <scope>NUCLEOTIDE SEQUENCE</scope>
    <source>
        <strain evidence="2">HMT 1</strain>
    </source>
</reference>
<accession>A0AAE3L073</accession>
<dbReference type="EMBL" id="JANUCT010000001">
    <property type="protein sequence ID" value="MCS3902019.1"/>
    <property type="molecule type" value="Genomic_DNA"/>
</dbReference>
<organism evidence="2 3">
    <name type="scientific">Methylohalomonas lacus</name>
    <dbReference type="NCBI Taxonomy" id="398773"/>
    <lineage>
        <taxon>Bacteria</taxon>
        <taxon>Pseudomonadati</taxon>
        <taxon>Pseudomonadota</taxon>
        <taxon>Gammaproteobacteria</taxon>
        <taxon>Methylohalomonadales</taxon>
        <taxon>Methylohalomonadaceae</taxon>
        <taxon>Methylohalomonas</taxon>
    </lineage>
</organism>
<evidence type="ECO:0000313" key="2">
    <source>
        <dbReference type="EMBL" id="MCS3902019.1"/>
    </source>
</evidence>
<name>A0AAE3L073_9GAMM</name>
<keyword evidence="3" id="KW-1185">Reference proteome</keyword>
<dbReference type="PROSITE" id="PS51257">
    <property type="entry name" value="PROKAR_LIPOPROTEIN"/>
    <property type="match status" value="1"/>
</dbReference>
<sequence length="116" mass="12804">MRRMNPLVLVALLALFGCGQAAENLSIDGAEVAGFEKDEQQIFQMVGANDGWSGEWAGDRVELYEFSDHGSVNHEAFEASVQPNNISGWVEMCVVRNLLMLSKGDNACRELERLAE</sequence>
<protein>
    <recommendedName>
        <fullName evidence="4">Lipoprotein</fullName>
    </recommendedName>
</protein>
<feature type="signal peptide" evidence="1">
    <location>
        <begin position="1"/>
        <end position="21"/>
    </location>
</feature>
<evidence type="ECO:0000256" key="1">
    <source>
        <dbReference type="SAM" id="SignalP"/>
    </source>
</evidence>
<gene>
    <name evidence="2" type="ORF">J2T55_000011</name>
</gene>
<feature type="chain" id="PRO_5042222324" description="Lipoprotein" evidence="1">
    <location>
        <begin position="22"/>
        <end position="116"/>
    </location>
</feature>
<comment type="caution">
    <text evidence="2">The sequence shown here is derived from an EMBL/GenBank/DDBJ whole genome shotgun (WGS) entry which is preliminary data.</text>
</comment>
<evidence type="ECO:0008006" key="4">
    <source>
        <dbReference type="Google" id="ProtNLM"/>
    </source>
</evidence>
<keyword evidence="1" id="KW-0732">Signal</keyword>